<evidence type="ECO:0000313" key="2">
    <source>
        <dbReference type="EMBL" id="EGO63650.1"/>
    </source>
</evidence>
<organism evidence="2 3">
    <name type="scientific">Acetonema longum DSM 6540</name>
    <dbReference type="NCBI Taxonomy" id="1009370"/>
    <lineage>
        <taxon>Bacteria</taxon>
        <taxon>Bacillati</taxon>
        <taxon>Bacillota</taxon>
        <taxon>Negativicutes</taxon>
        <taxon>Acetonemataceae</taxon>
        <taxon>Acetonema</taxon>
    </lineage>
</organism>
<keyword evidence="1" id="KW-0472">Membrane</keyword>
<protein>
    <submittedName>
        <fullName evidence="2">Uncharacterized protein</fullName>
    </submittedName>
</protein>
<keyword evidence="3" id="KW-1185">Reference proteome</keyword>
<accession>F7NK03</accession>
<proteinExistence type="predicted"/>
<dbReference type="AlphaFoldDB" id="F7NK03"/>
<evidence type="ECO:0000313" key="3">
    <source>
        <dbReference type="Proteomes" id="UP000003240"/>
    </source>
</evidence>
<name>F7NK03_9FIRM</name>
<reference evidence="2 3" key="1">
    <citation type="journal article" date="2011" name="EMBO J.">
        <title>Structural diversity of bacterial flagellar motors.</title>
        <authorList>
            <person name="Chen S."/>
            <person name="Beeby M."/>
            <person name="Murphy G.E."/>
            <person name="Leadbetter J.R."/>
            <person name="Hendrixson D.R."/>
            <person name="Briegel A."/>
            <person name="Li Z."/>
            <person name="Shi J."/>
            <person name="Tocheva E.I."/>
            <person name="Muller A."/>
            <person name="Dobro M.J."/>
            <person name="Jensen G.J."/>
        </authorList>
    </citation>
    <scope>NUCLEOTIDE SEQUENCE [LARGE SCALE GENOMIC DNA]</scope>
    <source>
        <strain evidence="2 3">DSM 6540</strain>
    </source>
</reference>
<dbReference type="EMBL" id="AFGF01000102">
    <property type="protein sequence ID" value="EGO63650.1"/>
    <property type="molecule type" value="Genomic_DNA"/>
</dbReference>
<keyword evidence="1" id="KW-1133">Transmembrane helix</keyword>
<comment type="caution">
    <text evidence="2">The sequence shown here is derived from an EMBL/GenBank/DDBJ whole genome shotgun (WGS) entry which is preliminary data.</text>
</comment>
<evidence type="ECO:0000256" key="1">
    <source>
        <dbReference type="SAM" id="Phobius"/>
    </source>
</evidence>
<dbReference type="STRING" id="1009370.ALO_12074"/>
<dbReference type="Proteomes" id="UP000003240">
    <property type="component" value="Unassembled WGS sequence"/>
</dbReference>
<keyword evidence="1" id="KW-0812">Transmembrane</keyword>
<sequence length="72" mass="8446">MTKKVYILLGILLLMATGGIAWYFWDEGPQKVPVRSKSVWLYRNESPNDFYAWVPERYDISIPAHTMLILEL</sequence>
<gene>
    <name evidence="2" type="ORF">ALO_12074</name>
</gene>
<feature type="transmembrane region" description="Helical" evidence="1">
    <location>
        <begin position="6"/>
        <end position="25"/>
    </location>
</feature>